<comment type="similarity">
    <text evidence="2">Belongs to the bacterial solute-binding protein 5 family.</text>
</comment>
<dbReference type="CDD" id="cd08500">
    <property type="entry name" value="PBP2_NikA_DppA_OppA_like_4"/>
    <property type="match status" value="1"/>
</dbReference>
<feature type="domain" description="Solute-binding protein family 5" evidence="5">
    <location>
        <begin position="95"/>
        <end position="494"/>
    </location>
</feature>
<keyword evidence="7" id="KW-1185">Reference proteome</keyword>
<proteinExistence type="inferred from homology"/>
<dbReference type="Gene3D" id="3.40.190.10">
    <property type="entry name" value="Periplasmic binding protein-like II"/>
    <property type="match status" value="1"/>
</dbReference>
<dbReference type="GO" id="GO:1904680">
    <property type="term" value="F:peptide transmembrane transporter activity"/>
    <property type="evidence" value="ECO:0007669"/>
    <property type="project" value="TreeGrafter"/>
</dbReference>
<dbReference type="GO" id="GO:0043190">
    <property type="term" value="C:ATP-binding cassette (ABC) transporter complex"/>
    <property type="evidence" value="ECO:0007669"/>
    <property type="project" value="InterPro"/>
</dbReference>
<dbReference type="PANTHER" id="PTHR30290:SF62">
    <property type="entry name" value="OLIGOPEPTIDE ABC TRANSPORTER, PERIPLASMIC OLIGOPEPTIDE-BINDING PROTEIN"/>
    <property type="match status" value="1"/>
</dbReference>
<dbReference type="GO" id="GO:0030288">
    <property type="term" value="C:outer membrane-bounded periplasmic space"/>
    <property type="evidence" value="ECO:0007669"/>
    <property type="project" value="UniProtKB-ARBA"/>
</dbReference>
<comment type="caution">
    <text evidence="6">The sequence shown here is derived from an EMBL/GenBank/DDBJ whole genome shotgun (WGS) entry which is preliminary data.</text>
</comment>
<feature type="chain" id="PRO_5035191397" evidence="4">
    <location>
        <begin position="23"/>
        <end position="635"/>
    </location>
</feature>
<evidence type="ECO:0000256" key="4">
    <source>
        <dbReference type="SAM" id="SignalP"/>
    </source>
</evidence>
<feature type="region of interest" description="Disordered" evidence="3">
    <location>
        <begin position="42"/>
        <end position="64"/>
    </location>
</feature>
<evidence type="ECO:0000256" key="1">
    <source>
        <dbReference type="ARBA" id="ARBA00004418"/>
    </source>
</evidence>
<dbReference type="InterPro" id="IPR000914">
    <property type="entry name" value="SBP_5_dom"/>
</dbReference>
<dbReference type="AlphaFoldDB" id="A0A8J3E534"/>
<evidence type="ECO:0000259" key="5">
    <source>
        <dbReference type="Pfam" id="PF00496"/>
    </source>
</evidence>
<sequence>MRRLASVLALTALLLGSGEARALTYIETPSLAEDVAAGKLPPVDKRVPTDPAVESGRPGQPGGELHVLISSARDTRLLAIIGYARLMAYTPAYDLVPDILESVDQHDQRIYTLHLRPGHRWSDGEPFTSEDFRYWWEDVANNSKLSPTGPPVALLREGEKPKVEILDPLTVRYSWSAPMPTFLSLLASPTPITIYRPAHYLKQFHAKYADKDKLDALVQAAHVRNWAQLHNRVDNPVRNDNPDLPTLDPWVLKTAPPSERFVFERNPYYYRVDREGRQLPYIDRIDAAVADSKIIPAKVGAGEADLQSRYLRFDNYTFLKASEARNSYRVRLWKTGYGSQLALYPNLNVNDPAWRNLLRDVRFRRALSLAIDRHEINNVIYYGLALEGQNTMLPDSPLYSAADRKAWAEYDPGQARRLLDEIGLTKKNSEGIRLMPDGRPLQIVVEMAGAAAEEGDVLELIRDNWREVGIKLFAKPLQIEVMHNRIFSGETVMCIDRGLENGLANAEMSPAHLAPTLQSDWQWPRWGQFYETHGMSGEAPDLPVGMDLLKLARQWMDATDFEARQALWRRMLAIHADQVLTIGLVAEVPQPVVVSDRLRNIPEQGVYNFDPGAFFGVYKPDRFWFVPEAPADQPS</sequence>
<dbReference type="GO" id="GO:0015833">
    <property type="term" value="P:peptide transport"/>
    <property type="evidence" value="ECO:0007669"/>
    <property type="project" value="TreeGrafter"/>
</dbReference>
<dbReference type="Gene3D" id="3.10.105.10">
    <property type="entry name" value="Dipeptide-binding Protein, Domain 3"/>
    <property type="match status" value="1"/>
</dbReference>
<protein>
    <submittedName>
        <fullName evidence="6">Peptide ABC transporter substrate-binding protein</fullName>
    </submittedName>
</protein>
<comment type="subcellular location">
    <subcellularLocation>
        <location evidence="1">Periplasm</location>
    </subcellularLocation>
</comment>
<accession>A0A8J3E534</accession>
<evidence type="ECO:0000256" key="2">
    <source>
        <dbReference type="ARBA" id="ARBA00005695"/>
    </source>
</evidence>
<gene>
    <name evidence="6" type="ORF">GCM10011611_43070</name>
</gene>
<evidence type="ECO:0000313" key="6">
    <source>
        <dbReference type="EMBL" id="GGF32277.1"/>
    </source>
</evidence>
<dbReference type="Pfam" id="PF00496">
    <property type="entry name" value="SBP_bac_5"/>
    <property type="match status" value="1"/>
</dbReference>
<evidence type="ECO:0000313" key="7">
    <source>
        <dbReference type="Proteomes" id="UP000646365"/>
    </source>
</evidence>
<reference evidence="6" key="2">
    <citation type="submission" date="2020-09" db="EMBL/GenBank/DDBJ databases">
        <authorList>
            <person name="Sun Q."/>
            <person name="Zhou Y."/>
        </authorList>
    </citation>
    <scope>NUCLEOTIDE SEQUENCE</scope>
    <source>
        <strain evidence="6">CGMCC 1.15725</strain>
    </source>
</reference>
<dbReference type="PANTHER" id="PTHR30290">
    <property type="entry name" value="PERIPLASMIC BINDING COMPONENT OF ABC TRANSPORTER"/>
    <property type="match status" value="1"/>
</dbReference>
<dbReference type="InterPro" id="IPR039424">
    <property type="entry name" value="SBP_5"/>
</dbReference>
<dbReference type="SUPFAM" id="SSF53850">
    <property type="entry name" value="Periplasmic binding protein-like II"/>
    <property type="match status" value="1"/>
</dbReference>
<keyword evidence="4" id="KW-0732">Signal</keyword>
<evidence type="ECO:0000256" key="3">
    <source>
        <dbReference type="SAM" id="MobiDB-lite"/>
    </source>
</evidence>
<feature type="signal peptide" evidence="4">
    <location>
        <begin position="1"/>
        <end position="22"/>
    </location>
</feature>
<name>A0A8J3E534_9PROT</name>
<reference evidence="6" key="1">
    <citation type="journal article" date="2014" name="Int. J. Syst. Evol. Microbiol.">
        <title>Complete genome sequence of Corynebacterium casei LMG S-19264T (=DSM 44701T), isolated from a smear-ripened cheese.</title>
        <authorList>
            <consortium name="US DOE Joint Genome Institute (JGI-PGF)"/>
            <person name="Walter F."/>
            <person name="Albersmeier A."/>
            <person name="Kalinowski J."/>
            <person name="Ruckert C."/>
        </authorList>
    </citation>
    <scope>NUCLEOTIDE SEQUENCE</scope>
    <source>
        <strain evidence="6">CGMCC 1.15725</strain>
    </source>
</reference>
<dbReference type="EMBL" id="BMJQ01000012">
    <property type="protein sequence ID" value="GGF32277.1"/>
    <property type="molecule type" value="Genomic_DNA"/>
</dbReference>
<dbReference type="Proteomes" id="UP000646365">
    <property type="component" value="Unassembled WGS sequence"/>
</dbReference>
<organism evidence="6 7">
    <name type="scientific">Aliidongia dinghuensis</name>
    <dbReference type="NCBI Taxonomy" id="1867774"/>
    <lineage>
        <taxon>Bacteria</taxon>
        <taxon>Pseudomonadati</taxon>
        <taxon>Pseudomonadota</taxon>
        <taxon>Alphaproteobacteria</taxon>
        <taxon>Rhodospirillales</taxon>
        <taxon>Dongiaceae</taxon>
        <taxon>Aliidongia</taxon>
    </lineage>
</organism>